<dbReference type="AlphaFoldDB" id="A0A6A6ECS1"/>
<evidence type="ECO:0000313" key="7">
    <source>
        <dbReference type="EMBL" id="KAF2188993.1"/>
    </source>
</evidence>
<evidence type="ECO:0000256" key="2">
    <source>
        <dbReference type="ARBA" id="ARBA00022448"/>
    </source>
</evidence>
<accession>A0A6A6ECS1</accession>
<proteinExistence type="predicted"/>
<keyword evidence="3 6" id="KW-0812">Transmembrane</keyword>
<dbReference type="PANTHER" id="PTHR43791">
    <property type="entry name" value="PERMEASE-RELATED"/>
    <property type="match status" value="1"/>
</dbReference>
<comment type="subcellular location">
    <subcellularLocation>
        <location evidence="1">Membrane</location>
        <topology evidence="1">Multi-pass membrane protein</topology>
    </subcellularLocation>
</comment>
<name>A0A6A6ECS1_9PEZI</name>
<dbReference type="EMBL" id="ML994622">
    <property type="protein sequence ID" value="KAF2188993.1"/>
    <property type="molecule type" value="Genomic_DNA"/>
</dbReference>
<keyword evidence="5 6" id="KW-0472">Membrane</keyword>
<feature type="transmembrane region" description="Helical" evidence="6">
    <location>
        <begin position="318"/>
        <end position="339"/>
    </location>
</feature>
<evidence type="ECO:0008006" key="9">
    <source>
        <dbReference type="Google" id="ProtNLM"/>
    </source>
</evidence>
<keyword evidence="4 6" id="KW-1133">Transmembrane helix</keyword>
<sequence>MSRRKQNRSSQRGWNAIGAARLGGLEEELGLKGYQFQEPSNLFLNKIGLLGLYLSGCTVVWGVLCTCSAAQNCAGLPVSLSSRLRRSSILLRLPHNIERLARSERIASLNWHLPRGSMLSGAFSGLVTAAITDCMDSVRGLLARRWISIIETSRSTPKKRIGSPHPRNTYSPASNCSFSEPQTRILVVFVYGAASVIAINSIFLIVVASISKNCIETVLLTSPPNLLVCIICILVSWHADRTNERYWHTTTPPATSLTGFIIIYTGFHMSMVWTANTIYCPPEKRAVAAFNNAVGTVCSISGSYLYPNDTRPRFVLVFSVNTGMALMAIAASTVLRFVLVRENRKLENPLKTSDL</sequence>
<evidence type="ECO:0000256" key="5">
    <source>
        <dbReference type="ARBA" id="ARBA00023136"/>
    </source>
</evidence>
<dbReference type="SUPFAM" id="SSF103473">
    <property type="entry name" value="MFS general substrate transporter"/>
    <property type="match status" value="1"/>
</dbReference>
<organism evidence="7 8">
    <name type="scientific">Zopfia rhizophila CBS 207.26</name>
    <dbReference type="NCBI Taxonomy" id="1314779"/>
    <lineage>
        <taxon>Eukaryota</taxon>
        <taxon>Fungi</taxon>
        <taxon>Dikarya</taxon>
        <taxon>Ascomycota</taxon>
        <taxon>Pezizomycotina</taxon>
        <taxon>Dothideomycetes</taxon>
        <taxon>Dothideomycetes incertae sedis</taxon>
        <taxon>Zopfiaceae</taxon>
        <taxon>Zopfia</taxon>
    </lineage>
</organism>
<gene>
    <name evidence="7" type="ORF">K469DRAFT_766242</name>
</gene>
<dbReference type="GO" id="GO:0022857">
    <property type="term" value="F:transmembrane transporter activity"/>
    <property type="evidence" value="ECO:0007669"/>
    <property type="project" value="TreeGrafter"/>
</dbReference>
<evidence type="ECO:0000256" key="6">
    <source>
        <dbReference type="SAM" id="Phobius"/>
    </source>
</evidence>
<reference evidence="7" key="1">
    <citation type="journal article" date="2020" name="Stud. Mycol.">
        <title>101 Dothideomycetes genomes: a test case for predicting lifestyles and emergence of pathogens.</title>
        <authorList>
            <person name="Haridas S."/>
            <person name="Albert R."/>
            <person name="Binder M."/>
            <person name="Bloem J."/>
            <person name="Labutti K."/>
            <person name="Salamov A."/>
            <person name="Andreopoulos B."/>
            <person name="Baker S."/>
            <person name="Barry K."/>
            <person name="Bills G."/>
            <person name="Bluhm B."/>
            <person name="Cannon C."/>
            <person name="Castanera R."/>
            <person name="Culley D."/>
            <person name="Daum C."/>
            <person name="Ezra D."/>
            <person name="Gonzalez J."/>
            <person name="Henrissat B."/>
            <person name="Kuo A."/>
            <person name="Liang C."/>
            <person name="Lipzen A."/>
            <person name="Lutzoni F."/>
            <person name="Magnuson J."/>
            <person name="Mondo S."/>
            <person name="Nolan M."/>
            <person name="Ohm R."/>
            <person name="Pangilinan J."/>
            <person name="Park H.-J."/>
            <person name="Ramirez L."/>
            <person name="Alfaro M."/>
            <person name="Sun H."/>
            <person name="Tritt A."/>
            <person name="Yoshinaga Y."/>
            <person name="Zwiers L.-H."/>
            <person name="Turgeon B."/>
            <person name="Goodwin S."/>
            <person name="Spatafora J."/>
            <person name="Crous P."/>
            <person name="Grigoriev I."/>
        </authorList>
    </citation>
    <scope>NUCLEOTIDE SEQUENCE</scope>
    <source>
        <strain evidence="7">CBS 207.26</strain>
    </source>
</reference>
<evidence type="ECO:0000313" key="8">
    <source>
        <dbReference type="Proteomes" id="UP000800200"/>
    </source>
</evidence>
<feature type="transmembrane region" description="Helical" evidence="6">
    <location>
        <begin position="42"/>
        <end position="64"/>
    </location>
</feature>
<feature type="transmembrane region" description="Helical" evidence="6">
    <location>
        <begin position="257"/>
        <end position="279"/>
    </location>
</feature>
<keyword evidence="2" id="KW-0813">Transport</keyword>
<evidence type="ECO:0000256" key="1">
    <source>
        <dbReference type="ARBA" id="ARBA00004141"/>
    </source>
</evidence>
<evidence type="ECO:0000256" key="4">
    <source>
        <dbReference type="ARBA" id="ARBA00022989"/>
    </source>
</evidence>
<dbReference type="InterPro" id="IPR036259">
    <property type="entry name" value="MFS_trans_sf"/>
</dbReference>
<dbReference type="OrthoDB" id="2250022at2759"/>
<protein>
    <recommendedName>
        <fullName evidence="9">MFS general substrate transporter</fullName>
    </recommendedName>
</protein>
<dbReference type="GO" id="GO:0016020">
    <property type="term" value="C:membrane"/>
    <property type="evidence" value="ECO:0007669"/>
    <property type="project" value="UniProtKB-SubCell"/>
</dbReference>
<evidence type="ECO:0000256" key="3">
    <source>
        <dbReference type="ARBA" id="ARBA00022692"/>
    </source>
</evidence>
<keyword evidence="8" id="KW-1185">Reference proteome</keyword>
<feature type="transmembrane region" description="Helical" evidence="6">
    <location>
        <begin position="217"/>
        <end position="237"/>
    </location>
</feature>
<dbReference type="PANTHER" id="PTHR43791:SF92">
    <property type="entry name" value="AGL026WP"/>
    <property type="match status" value="1"/>
</dbReference>
<feature type="transmembrane region" description="Helical" evidence="6">
    <location>
        <begin position="286"/>
        <end position="306"/>
    </location>
</feature>
<feature type="transmembrane region" description="Helical" evidence="6">
    <location>
        <begin position="185"/>
        <end position="210"/>
    </location>
</feature>
<dbReference type="Proteomes" id="UP000800200">
    <property type="component" value="Unassembled WGS sequence"/>
</dbReference>